<gene>
    <name evidence="4" type="ORF">J2Z22_000790</name>
</gene>
<keyword evidence="5" id="KW-1185">Reference proteome</keyword>
<dbReference type="Gene3D" id="2.60.40.1640">
    <property type="entry name" value="Conserved domain protein"/>
    <property type="match status" value="1"/>
</dbReference>
<feature type="transmembrane region" description="Helical" evidence="1">
    <location>
        <begin position="57"/>
        <end position="77"/>
    </location>
</feature>
<feature type="domain" description="DUF5643" evidence="3">
    <location>
        <begin position="242"/>
        <end position="365"/>
    </location>
</feature>
<name>A0ABU3H382_9BACL</name>
<organism evidence="4 5">
    <name type="scientific">Paenibacillus forsythiae</name>
    <dbReference type="NCBI Taxonomy" id="365616"/>
    <lineage>
        <taxon>Bacteria</taxon>
        <taxon>Bacillati</taxon>
        <taxon>Bacillota</taxon>
        <taxon>Bacilli</taxon>
        <taxon>Bacillales</taxon>
        <taxon>Paenibacillaceae</taxon>
        <taxon>Paenibacillus</taxon>
    </lineage>
</organism>
<comment type="caution">
    <text evidence="4">The sequence shown here is derived from an EMBL/GenBank/DDBJ whole genome shotgun (WGS) entry which is preliminary data.</text>
</comment>
<dbReference type="InterPro" id="IPR025436">
    <property type="entry name" value="DUF4179"/>
</dbReference>
<dbReference type="Proteomes" id="UP001248709">
    <property type="component" value="Unassembled WGS sequence"/>
</dbReference>
<reference evidence="4 5" key="1">
    <citation type="submission" date="2023-07" db="EMBL/GenBank/DDBJ databases">
        <title>Genomic Encyclopedia of Type Strains, Phase IV (KMG-IV): sequencing the most valuable type-strain genomes for metagenomic binning, comparative biology and taxonomic classification.</title>
        <authorList>
            <person name="Goeker M."/>
        </authorList>
    </citation>
    <scope>NUCLEOTIDE SEQUENCE [LARGE SCALE GENOMIC DNA]</scope>
    <source>
        <strain evidence="4 5">T98</strain>
    </source>
</reference>
<keyword evidence="1" id="KW-0812">Transmembrane</keyword>
<evidence type="ECO:0000256" key="1">
    <source>
        <dbReference type="SAM" id="Phobius"/>
    </source>
</evidence>
<evidence type="ECO:0000313" key="5">
    <source>
        <dbReference type="Proteomes" id="UP001248709"/>
    </source>
</evidence>
<sequence length="378" mass="42280">MNNHIDHQDDEIMKLKKLILETPVEINLTDRIMQHYGKNNIKIKNVTRHYSKGWRKAWISIAASIIFLTIIAGTAFISPTMAASIKQIPGLSSIFQFADDLGLRIADEKGLLTKIDASDTHNGLTVRATAVSFDGTRVSIGIEREGADNSHLGSIAVEDLKLFINGESIKTYAASEDNNLSIFMSPSQDKNAMILEFADLKNQGGKTFPKKFELTLNFTVPGIKEQFNLYLPVEMNTENNLVLTPNINRKYGDINFKLKKIEFTPVTTNLTTQIELPQNMSISQLYSSNEAIGYDLFDENGKKMQLISGNGWSPTGGGIQISDTRFAPFESTPKSIIIKPYKYVYKADSKNEFQLDENGNIKVKYIPELQITVPITTK</sequence>
<dbReference type="Pfam" id="PF18705">
    <property type="entry name" value="DUF5643"/>
    <property type="match status" value="1"/>
</dbReference>
<evidence type="ECO:0000259" key="2">
    <source>
        <dbReference type="Pfam" id="PF13786"/>
    </source>
</evidence>
<evidence type="ECO:0000259" key="3">
    <source>
        <dbReference type="Pfam" id="PF18705"/>
    </source>
</evidence>
<accession>A0ABU3H382</accession>
<evidence type="ECO:0008006" key="6">
    <source>
        <dbReference type="Google" id="ProtNLM"/>
    </source>
</evidence>
<keyword evidence="1" id="KW-0472">Membrane</keyword>
<keyword evidence="1" id="KW-1133">Transmembrane helix</keyword>
<dbReference type="Gene3D" id="2.60.40.1630">
    <property type="entry name" value="bacillus anthracis domain"/>
    <property type="match status" value="1"/>
</dbReference>
<dbReference type="RefSeq" id="WP_025701573.1">
    <property type="nucleotide sequence ID" value="NZ_JAUSUY010000003.1"/>
</dbReference>
<evidence type="ECO:0000313" key="4">
    <source>
        <dbReference type="EMBL" id="MDT3425274.1"/>
    </source>
</evidence>
<dbReference type="InterPro" id="IPR040680">
    <property type="entry name" value="DUF5643"/>
</dbReference>
<protein>
    <recommendedName>
        <fullName evidence="6">DUF4179 domain-containing protein</fullName>
    </recommendedName>
</protein>
<dbReference type="Pfam" id="PF13786">
    <property type="entry name" value="DUF4179"/>
    <property type="match status" value="1"/>
</dbReference>
<proteinExistence type="predicted"/>
<feature type="domain" description="DUF4179" evidence="2">
    <location>
        <begin position="56"/>
        <end position="143"/>
    </location>
</feature>
<dbReference type="EMBL" id="JAUSUY010000003">
    <property type="protein sequence ID" value="MDT3425274.1"/>
    <property type="molecule type" value="Genomic_DNA"/>
</dbReference>